<evidence type="ECO:0000256" key="6">
    <source>
        <dbReference type="ARBA" id="ARBA00022692"/>
    </source>
</evidence>
<feature type="domain" description="NapC/NirT cytochrome c N-terminal" evidence="13">
    <location>
        <begin position="17"/>
        <end position="165"/>
    </location>
</feature>
<comment type="subcellular location">
    <subcellularLocation>
        <location evidence="1">Cell membrane</location>
    </subcellularLocation>
</comment>
<reference evidence="16" key="4">
    <citation type="submission" date="2022-10" db="EMBL/GenBank/DDBJ databases">
        <title>Human gut microbiome strain richness.</title>
        <authorList>
            <person name="Chen-Liaw A."/>
        </authorList>
    </citation>
    <scope>NUCLEOTIDE SEQUENCE</scope>
    <source>
        <strain evidence="16">1001283st1_A3_1001283B150304_161114</strain>
    </source>
</reference>
<reference evidence="14 19" key="2">
    <citation type="journal article" date="2019" name="Nat. Med.">
        <title>A library of human gut bacterial isolates paired with longitudinal multiomics data enables mechanistic microbiome research.</title>
        <authorList>
            <person name="Poyet M."/>
            <person name="Groussin M."/>
            <person name="Gibbons S.M."/>
            <person name="Avila-Pacheco J."/>
            <person name="Jiang X."/>
            <person name="Kearney S.M."/>
            <person name="Perrotta A.R."/>
            <person name="Berdy B."/>
            <person name="Zhao S."/>
            <person name="Lieberman T.D."/>
            <person name="Swanson P.K."/>
            <person name="Smith M."/>
            <person name="Roesemann S."/>
            <person name="Alexander J.E."/>
            <person name="Rich S.A."/>
            <person name="Livny J."/>
            <person name="Vlamakis H."/>
            <person name="Clish C."/>
            <person name="Bullock K."/>
            <person name="Deik A."/>
            <person name="Scott J."/>
            <person name="Pierce K.A."/>
            <person name="Xavier R.J."/>
            <person name="Alm E.J."/>
        </authorList>
    </citation>
    <scope>NUCLEOTIDE SEQUENCE [LARGE SCALE GENOMIC DNA]</scope>
    <source>
        <strain evidence="14 19">BIOML-A188</strain>
    </source>
</reference>
<dbReference type="SUPFAM" id="SSF48695">
    <property type="entry name" value="Multiheme cytochromes"/>
    <property type="match status" value="1"/>
</dbReference>
<keyword evidence="4" id="KW-1003">Cell membrane</keyword>
<evidence type="ECO:0000259" key="13">
    <source>
        <dbReference type="Pfam" id="PF03264"/>
    </source>
</evidence>
<evidence type="ECO:0000256" key="9">
    <source>
        <dbReference type="ARBA" id="ARBA00022989"/>
    </source>
</evidence>
<comment type="caution">
    <text evidence="14">The sequence shown here is derived from an EMBL/GenBank/DDBJ whole genome shotgun (WGS) entry which is preliminary data.</text>
</comment>
<dbReference type="Proteomes" id="UP000284785">
    <property type="component" value="Unassembled WGS sequence"/>
</dbReference>
<dbReference type="Proteomes" id="UP000440614">
    <property type="component" value="Unassembled WGS sequence"/>
</dbReference>
<sequence>MMKLPFINRIFPSYRSRIVAVIIGGIIVGGGALFMYMLRAHTYLGDDPAACVNCHIMSPYYATWFHSSHARDATCNDCHVPHENIVKKWTFKGMDGMKHVAAFLAKSEPQVIQAHEASSQVIMNNCIRCHTQLNTEFVKTGKIDYMMSMVGEGKACWDCHRDVPHGGKNSLSATPAAIVPLPESPVPEWLRKMVNNKE</sequence>
<accession>C6ISC4</accession>
<dbReference type="FunFam" id="1.10.3820.10:FF:000002">
    <property type="entry name" value="Cytochrome c nitrate reductase small subunit"/>
    <property type="match status" value="1"/>
</dbReference>
<keyword evidence="11 12" id="KW-0472">Membrane</keyword>
<keyword evidence="8" id="KW-0249">Electron transport</keyword>
<dbReference type="AlphaFoldDB" id="A0A0P0FD31"/>
<dbReference type="Proteomes" id="UP001217776">
    <property type="component" value="Unassembled WGS sequence"/>
</dbReference>
<dbReference type="InterPro" id="IPR017571">
    <property type="entry name" value="NrfH"/>
</dbReference>
<dbReference type="KEGG" id="btho:Btheta7330_01800"/>
<keyword evidence="7" id="KW-0479">Metal-binding</keyword>
<keyword evidence="10" id="KW-0408">Iron</keyword>
<dbReference type="GO" id="GO:0022900">
    <property type="term" value="P:electron transport chain"/>
    <property type="evidence" value="ECO:0007669"/>
    <property type="project" value="InterPro"/>
</dbReference>
<keyword evidence="6 12" id="KW-0812">Transmembrane</keyword>
<dbReference type="EMBL" id="QSJP01000010">
    <property type="protein sequence ID" value="RHD87903.1"/>
    <property type="molecule type" value="Genomic_DNA"/>
</dbReference>
<evidence type="ECO:0000256" key="1">
    <source>
        <dbReference type="ARBA" id="ARBA00004236"/>
    </source>
</evidence>
<keyword evidence="3" id="KW-0813">Transport</keyword>
<evidence type="ECO:0000256" key="4">
    <source>
        <dbReference type="ARBA" id="ARBA00022475"/>
    </source>
</evidence>
<evidence type="ECO:0000256" key="12">
    <source>
        <dbReference type="SAM" id="Phobius"/>
    </source>
</evidence>
<dbReference type="PANTHER" id="PTHR30333">
    <property type="entry name" value="CYTOCHROME C-TYPE PROTEIN"/>
    <property type="match status" value="1"/>
</dbReference>
<keyword evidence="9 12" id="KW-1133">Transmembrane helix</keyword>
<keyword evidence="5" id="KW-0349">Heme</keyword>
<dbReference type="GO" id="GO:0005886">
    <property type="term" value="C:plasma membrane"/>
    <property type="evidence" value="ECO:0007669"/>
    <property type="project" value="UniProtKB-SubCell"/>
</dbReference>
<evidence type="ECO:0000256" key="3">
    <source>
        <dbReference type="ARBA" id="ARBA00022448"/>
    </source>
</evidence>
<evidence type="ECO:0000313" key="19">
    <source>
        <dbReference type="Proteomes" id="UP000440614"/>
    </source>
</evidence>
<dbReference type="Pfam" id="PF03264">
    <property type="entry name" value="Cytochrom_NNT"/>
    <property type="match status" value="1"/>
</dbReference>
<evidence type="ECO:0000256" key="7">
    <source>
        <dbReference type="ARBA" id="ARBA00022723"/>
    </source>
</evidence>
<dbReference type="InterPro" id="IPR005126">
    <property type="entry name" value="NapC/NirT_cyt_c_N"/>
</dbReference>
<comment type="similarity">
    <text evidence="2">Belongs to the NapC/NirT/NrfH family.</text>
</comment>
<evidence type="ECO:0000313" key="16">
    <source>
        <dbReference type="EMBL" id="MDC2235266.1"/>
    </source>
</evidence>
<name>A0A0P0FD31_BACT4</name>
<dbReference type="InterPro" id="IPR051174">
    <property type="entry name" value="Cytochrome_c-type_ET"/>
</dbReference>
<protein>
    <submittedName>
        <fullName evidence="14">Cytochrome c nitrite reductase small subunit</fullName>
        <ecNumber evidence="14">1.7.2.2</ecNumber>
    </submittedName>
</protein>
<evidence type="ECO:0000256" key="11">
    <source>
        <dbReference type="ARBA" id="ARBA00023136"/>
    </source>
</evidence>
<dbReference type="EMBL" id="JAQNVG010000007">
    <property type="protein sequence ID" value="MDC2235266.1"/>
    <property type="molecule type" value="Genomic_DNA"/>
</dbReference>
<dbReference type="GO" id="GO:0009055">
    <property type="term" value="F:electron transfer activity"/>
    <property type="evidence" value="ECO:0007669"/>
    <property type="project" value="TreeGrafter"/>
</dbReference>
<organism evidence="14 19">
    <name type="scientific">Bacteroides thetaiotaomicron</name>
    <dbReference type="NCBI Taxonomy" id="818"/>
    <lineage>
        <taxon>Bacteria</taxon>
        <taxon>Pseudomonadati</taxon>
        <taxon>Bacteroidota</taxon>
        <taxon>Bacteroidia</taxon>
        <taxon>Bacteroidales</taxon>
        <taxon>Bacteroidaceae</taxon>
        <taxon>Bacteroides</taxon>
    </lineage>
</organism>
<evidence type="ECO:0000256" key="5">
    <source>
        <dbReference type="ARBA" id="ARBA00022617"/>
    </source>
</evidence>
<gene>
    <name evidence="14" type="primary">nrfH</name>
    <name evidence="17" type="ORF">DW780_12585</name>
    <name evidence="14" type="ORF">GAO51_11350</name>
    <name evidence="15" type="ORF">KHY35_07830</name>
    <name evidence="16" type="ORF">PO127_05815</name>
</gene>
<dbReference type="EMBL" id="WCSY01000010">
    <property type="protein sequence ID" value="KAB4312475.1"/>
    <property type="molecule type" value="Genomic_DNA"/>
</dbReference>
<proteinExistence type="inferred from homology"/>
<dbReference type="Gene3D" id="1.10.3820.10">
    <property type="entry name" value="Di-heme elbow motif domain"/>
    <property type="match status" value="1"/>
</dbReference>
<evidence type="ECO:0000313" key="18">
    <source>
        <dbReference type="Proteomes" id="UP000284785"/>
    </source>
</evidence>
<evidence type="ECO:0000256" key="10">
    <source>
        <dbReference type="ARBA" id="ARBA00023004"/>
    </source>
</evidence>
<keyword evidence="14" id="KW-0560">Oxidoreductase</keyword>
<evidence type="ECO:0000313" key="17">
    <source>
        <dbReference type="EMBL" id="RHD87903.1"/>
    </source>
</evidence>
<dbReference type="EMBL" id="JAGZEE010000009">
    <property type="protein sequence ID" value="MBS5410613.1"/>
    <property type="molecule type" value="Genomic_DNA"/>
</dbReference>
<dbReference type="GO" id="GO:0042279">
    <property type="term" value="F:nitrite reductase (cytochrome, ammonia-forming) activity"/>
    <property type="evidence" value="ECO:0007669"/>
    <property type="project" value="UniProtKB-EC"/>
</dbReference>
<dbReference type="Proteomes" id="UP000782901">
    <property type="component" value="Unassembled WGS sequence"/>
</dbReference>
<dbReference type="GO" id="GO:0009061">
    <property type="term" value="P:anaerobic respiration"/>
    <property type="evidence" value="ECO:0007669"/>
    <property type="project" value="TreeGrafter"/>
</dbReference>
<dbReference type="NCBIfam" id="TIGR03153">
    <property type="entry name" value="cytochr_NrfH"/>
    <property type="match status" value="1"/>
</dbReference>
<dbReference type="PANTHER" id="PTHR30333:SF1">
    <property type="entry name" value="CYTOCHROME C-TYPE PROTEIN NAPC"/>
    <property type="match status" value="1"/>
</dbReference>
<dbReference type="GO" id="GO:0046872">
    <property type="term" value="F:metal ion binding"/>
    <property type="evidence" value="ECO:0007669"/>
    <property type="project" value="UniProtKB-KW"/>
</dbReference>
<reference evidence="17 18" key="1">
    <citation type="submission" date="2018-08" db="EMBL/GenBank/DDBJ databases">
        <title>A genome reference for cultivated species of the human gut microbiota.</title>
        <authorList>
            <person name="Zou Y."/>
            <person name="Xue W."/>
            <person name="Luo G."/>
        </authorList>
    </citation>
    <scope>NUCLEOTIDE SEQUENCE [LARGE SCALE GENOMIC DNA]</scope>
    <source>
        <strain evidence="17 18">AM30-26</strain>
    </source>
</reference>
<dbReference type="RefSeq" id="WP_008764874.1">
    <property type="nucleotide sequence ID" value="NZ_BAABXH010000001.1"/>
</dbReference>
<dbReference type="EC" id="1.7.2.2" evidence="14"/>
<reference evidence="15" key="3">
    <citation type="submission" date="2021-02" db="EMBL/GenBank/DDBJ databases">
        <title>Infant gut strain persistence is associated with maternal origin, phylogeny, and functional potential including surface adhesion and iron acquisition.</title>
        <authorList>
            <person name="Lou Y.C."/>
        </authorList>
    </citation>
    <scope>NUCLEOTIDE SEQUENCE</scope>
    <source>
        <strain evidence="15">L3_082_243G1_dasL3_082_243G1_maxbin2.maxbin.015s ta_sub</strain>
    </source>
</reference>
<evidence type="ECO:0000313" key="15">
    <source>
        <dbReference type="EMBL" id="MBS5410613.1"/>
    </source>
</evidence>
<accession>A0A0P0FD31</accession>
<feature type="transmembrane region" description="Helical" evidence="12">
    <location>
        <begin position="18"/>
        <end position="38"/>
    </location>
</feature>
<dbReference type="InterPro" id="IPR036280">
    <property type="entry name" value="Multihaem_cyt_sf"/>
</dbReference>
<dbReference type="InterPro" id="IPR038266">
    <property type="entry name" value="NapC/NirT_cytc_sf"/>
</dbReference>
<evidence type="ECO:0000256" key="8">
    <source>
        <dbReference type="ARBA" id="ARBA00022982"/>
    </source>
</evidence>
<evidence type="ECO:0000256" key="2">
    <source>
        <dbReference type="ARBA" id="ARBA00007395"/>
    </source>
</evidence>
<evidence type="ECO:0000313" key="14">
    <source>
        <dbReference type="EMBL" id="KAB4312475.1"/>
    </source>
</evidence>